<evidence type="ECO:0000259" key="3">
    <source>
        <dbReference type="PROSITE" id="PS51000"/>
    </source>
</evidence>
<dbReference type="PROSITE" id="PS51000">
    <property type="entry name" value="HTH_DEOR_2"/>
    <property type="match status" value="1"/>
</dbReference>
<evidence type="ECO:0000256" key="2">
    <source>
        <dbReference type="ARBA" id="ARBA00023163"/>
    </source>
</evidence>
<dbReference type="GO" id="GO:0003700">
    <property type="term" value="F:DNA-binding transcription factor activity"/>
    <property type="evidence" value="ECO:0007669"/>
    <property type="project" value="InterPro"/>
</dbReference>
<dbReference type="PANTHER" id="PTHR30363">
    <property type="entry name" value="HTH-TYPE TRANSCRIPTIONAL REGULATOR SRLR-RELATED"/>
    <property type="match status" value="1"/>
</dbReference>
<dbReference type="SUPFAM" id="SSF100950">
    <property type="entry name" value="NagB/RpiA/CoA transferase-like"/>
    <property type="match status" value="1"/>
</dbReference>
<sequence length="249" mass="27390">MLKVERQQAIVQYLKQHHAASVSELSRHFFISETSIRRDLGILERSGFLRKTYGGAILLEGGNEVISLDARQQTEREAKEQIARKAAACIENGDVIFLDSSSTALAMAPHLKRFSRLSVITNGIRVACELAQTPEIKVYCLGGLIASHTYSANGALTLRALRDMRADKLFLSPKAVEDGIYCASEEEAAVRRAMMDRSGKTFVLCSANKLGRFAAFQLCSLGEAHAFICDTLPAREWAARLEEAGVLLL</sequence>
<dbReference type="InterPro" id="IPR014036">
    <property type="entry name" value="DeoR-like_C"/>
</dbReference>
<dbReference type="SMART" id="SM00420">
    <property type="entry name" value="HTH_DEOR"/>
    <property type="match status" value="1"/>
</dbReference>
<dbReference type="InterPro" id="IPR036390">
    <property type="entry name" value="WH_DNA-bd_sf"/>
</dbReference>
<dbReference type="Pfam" id="PF00455">
    <property type="entry name" value="DeoRC"/>
    <property type="match status" value="1"/>
</dbReference>
<dbReference type="Proteomes" id="UP000824140">
    <property type="component" value="Unassembled WGS sequence"/>
</dbReference>
<dbReference type="InterPro" id="IPR037171">
    <property type="entry name" value="NagB/RpiA_transferase-like"/>
</dbReference>
<reference evidence="4" key="2">
    <citation type="journal article" date="2021" name="PeerJ">
        <title>Extensive microbial diversity within the chicken gut microbiome revealed by metagenomics and culture.</title>
        <authorList>
            <person name="Gilroy R."/>
            <person name="Ravi A."/>
            <person name="Getino M."/>
            <person name="Pursley I."/>
            <person name="Horton D.L."/>
            <person name="Alikhan N.F."/>
            <person name="Baker D."/>
            <person name="Gharbi K."/>
            <person name="Hall N."/>
            <person name="Watson M."/>
            <person name="Adriaenssens E.M."/>
            <person name="Foster-Nyarko E."/>
            <person name="Jarju S."/>
            <person name="Secka A."/>
            <person name="Antonio M."/>
            <person name="Oren A."/>
            <person name="Chaudhuri R.R."/>
            <person name="La Ragione R."/>
            <person name="Hildebrand F."/>
            <person name="Pallen M.J."/>
        </authorList>
    </citation>
    <scope>NUCLEOTIDE SEQUENCE</scope>
    <source>
        <strain evidence="4">13766</strain>
    </source>
</reference>
<dbReference type="EMBL" id="DVJN01000113">
    <property type="protein sequence ID" value="HIS92514.1"/>
    <property type="molecule type" value="Genomic_DNA"/>
</dbReference>
<dbReference type="Gene3D" id="3.40.50.1360">
    <property type="match status" value="1"/>
</dbReference>
<dbReference type="PANTHER" id="PTHR30363:SF44">
    <property type="entry name" value="AGA OPERON TRANSCRIPTIONAL REPRESSOR-RELATED"/>
    <property type="match status" value="1"/>
</dbReference>
<dbReference type="Pfam" id="PF08220">
    <property type="entry name" value="HTH_DeoR"/>
    <property type="match status" value="1"/>
</dbReference>
<evidence type="ECO:0000256" key="1">
    <source>
        <dbReference type="ARBA" id="ARBA00023015"/>
    </source>
</evidence>
<evidence type="ECO:0000313" key="5">
    <source>
        <dbReference type="Proteomes" id="UP000824140"/>
    </source>
</evidence>
<dbReference type="InterPro" id="IPR001034">
    <property type="entry name" value="DeoR_HTH"/>
</dbReference>
<dbReference type="PRINTS" id="PR00037">
    <property type="entry name" value="HTHLACR"/>
</dbReference>
<dbReference type="AlphaFoldDB" id="A0A9D1FZW7"/>
<reference evidence="4" key="1">
    <citation type="submission" date="2020-10" db="EMBL/GenBank/DDBJ databases">
        <authorList>
            <person name="Gilroy R."/>
        </authorList>
    </citation>
    <scope>NUCLEOTIDE SEQUENCE</scope>
    <source>
        <strain evidence="4">13766</strain>
    </source>
</reference>
<accession>A0A9D1FZW7</accession>
<dbReference type="InterPro" id="IPR036388">
    <property type="entry name" value="WH-like_DNA-bd_sf"/>
</dbReference>
<protein>
    <submittedName>
        <fullName evidence="4">DeoR/GlpR transcriptional regulator</fullName>
    </submittedName>
</protein>
<dbReference type="Gene3D" id="1.10.10.10">
    <property type="entry name" value="Winged helix-like DNA-binding domain superfamily/Winged helix DNA-binding domain"/>
    <property type="match status" value="1"/>
</dbReference>
<dbReference type="SUPFAM" id="SSF46785">
    <property type="entry name" value="Winged helix' DNA-binding domain"/>
    <property type="match status" value="1"/>
</dbReference>
<gene>
    <name evidence="4" type="ORF">IAA84_05790</name>
</gene>
<feature type="domain" description="HTH deoR-type" evidence="3">
    <location>
        <begin position="3"/>
        <end position="58"/>
    </location>
</feature>
<dbReference type="InterPro" id="IPR050313">
    <property type="entry name" value="Carb_Metab_HTH_regulators"/>
</dbReference>
<evidence type="ECO:0000313" key="4">
    <source>
        <dbReference type="EMBL" id="HIS92514.1"/>
    </source>
</evidence>
<keyword evidence="2" id="KW-0804">Transcription</keyword>
<proteinExistence type="predicted"/>
<comment type="caution">
    <text evidence="4">The sequence shown here is derived from an EMBL/GenBank/DDBJ whole genome shotgun (WGS) entry which is preliminary data.</text>
</comment>
<keyword evidence="1" id="KW-0805">Transcription regulation</keyword>
<dbReference type="SMART" id="SM01134">
    <property type="entry name" value="DeoRC"/>
    <property type="match status" value="1"/>
</dbReference>
<name>A0A9D1FZW7_9FIRM</name>
<organism evidence="4 5">
    <name type="scientific">Candidatus Alectryocaccomicrobium excrementavium</name>
    <dbReference type="NCBI Taxonomy" id="2840668"/>
    <lineage>
        <taxon>Bacteria</taxon>
        <taxon>Bacillati</taxon>
        <taxon>Bacillota</taxon>
        <taxon>Clostridia</taxon>
        <taxon>Candidatus Alectryocaccomicrobium</taxon>
    </lineage>
</organism>